<keyword evidence="2 6" id="KW-0677">Repeat</keyword>
<sequence length="808" mass="89452">MSYYPPGGSGYGQPPYGYGQQGGYGAPTPQPYYPPPQQSHGYSQQPPYPPPQQAPSYYPPPGQQGYGAPPPPQPGYGGYGPPPPGQPYAGSYSAPPAPTYGQPMVNPALVDQDCQAIHKACKGFGTDEKALIEVIGRRDPNHMQAVHDRYRGMYGKSLVHLIQSETSGDFGSAAVGCVTPLITYEVNLLHAACHGAGTDESCLREILINRTNAEIHALKGAYQATFNQSLEHTLKRDLSGHTERLFVALLQGTRDEYNQVPANVQQDVETLYRAGAKRIGTDESEFIRILSSRSIPHLRAVFQAYGAAHHKRFEDVIKSEFSGDIEAALLSLVRSVEDPAHEVAHQLHKAMAGLGTNESKLTRLLAPELSLLLLQKPRYIPITMMAVDSGREVTVRSGPVMVEQSDGQIAHPIQPERRSQVPIAREVTVSQAPEQQPPPYYPRTNTQELRASAPGQPLNQQSAQGGNDALPLAVSVQESLPGAQAVPPPPPYIQHAIDQALVKSDCQTIRRACKDCKVDALIEVIGHRDPNHMQAVHERFQSLYGQSLTQVVSSVTTGEFSSAATGCVTPLLTYEVTLLHKVFNGFGTDERCLREILINRSNADIHAIINHYQSTFDASLVDVVKRDLSGYTERLFVALLQGARDERDQVPVTMQQDVDALYRAGMRRAGSDESGFIRLLSTRSYNRLRKIFKTYHAVYHETFEDVVKTKFPVNIEGALLSLVRYVEDPKREVAFQLRKALSGFGRNEPYITRILVRHRNTPFLEDVKTTYQKIYNEPLYIRVKKETSGDLRRLLLTILGEQNHDARS</sequence>
<dbReference type="InterPro" id="IPR018502">
    <property type="entry name" value="Annexin_repeat"/>
</dbReference>
<dbReference type="GO" id="GO:0005634">
    <property type="term" value="C:nucleus"/>
    <property type="evidence" value="ECO:0007669"/>
    <property type="project" value="TreeGrafter"/>
</dbReference>
<evidence type="ECO:0000256" key="1">
    <source>
        <dbReference type="ARBA" id="ARBA00007831"/>
    </source>
</evidence>
<dbReference type="InterPro" id="IPR037104">
    <property type="entry name" value="Annexin_sf"/>
</dbReference>
<feature type="compositionally biased region" description="Low complexity" evidence="7">
    <location>
        <begin position="1"/>
        <end position="18"/>
    </location>
</feature>
<evidence type="ECO:0000313" key="8">
    <source>
        <dbReference type="EMBL" id="OZJ03463.1"/>
    </source>
</evidence>
<keyword evidence="4 6" id="KW-0041">Annexin</keyword>
<dbReference type="SUPFAM" id="SSF47874">
    <property type="entry name" value="Annexin"/>
    <property type="match status" value="2"/>
</dbReference>
<dbReference type="GO" id="GO:0001786">
    <property type="term" value="F:phosphatidylserine binding"/>
    <property type="evidence" value="ECO:0007669"/>
    <property type="project" value="TreeGrafter"/>
</dbReference>
<dbReference type="GO" id="GO:0005509">
    <property type="term" value="F:calcium ion binding"/>
    <property type="evidence" value="ECO:0007669"/>
    <property type="project" value="InterPro"/>
</dbReference>
<proteinExistence type="inferred from homology"/>
<dbReference type="GO" id="GO:0005544">
    <property type="term" value="F:calcium-dependent phospholipid binding"/>
    <property type="evidence" value="ECO:0007669"/>
    <property type="project" value="UniProtKB-KW"/>
</dbReference>
<evidence type="ECO:0000256" key="7">
    <source>
        <dbReference type="SAM" id="MobiDB-lite"/>
    </source>
</evidence>
<feature type="compositionally biased region" description="Pro residues" evidence="7">
    <location>
        <begin position="46"/>
        <end position="86"/>
    </location>
</feature>
<dbReference type="InterPro" id="IPR018252">
    <property type="entry name" value="Annexin_repeat_CS"/>
</dbReference>
<dbReference type="PANTHER" id="PTHR10502:SF102">
    <property type="entry name" value="ANNEXIN B11"/>
    <property type="match status" value="1"/>
</dbReference>
<dbReference type="PRINTS" id="PR00196">
    <property type="entry name" value="ANNEXIN"/>
</dbReference>
<keyword evidence="9" id="KW-1185">Reference proteome</keyword>
<evidence type="ECO:0000256" key="5">
    <source>
        <dbReference type="ARBA" id="ARBA00023302"/>
    </source>
</evidence>
<keyword evidence="3 6" id="KW-0106">Calcium</keyword>
<evidence type="ECO:0000256" key="4">
    <source>
        <dbReference type="ARBA" id="ARBA00023216"/>
    </source>
</evidence>
<feature type="region of interest" description="Disordered" evidence="7">
    <location>
        <begin position="1"/>
        <end position="95"/>
    </location>
</feature>
<evidence type="ECO:0000256" key="6">
    <source>
        <dbReference type="RuleBase" id="RU003540"/>
    </source>
</evidence>
<comment type="domain">
    <text evidence="6">A pair of annexin repeats may form one binding site for calcium and phospholipid.</text>
</comment>
<name>A0A261XYM2_9FUNG</name>
<dbReference type="PANTHER" id="PTHR10502">
    <property type="entry name" value="ANNEXIN"/>
    <property type="match status" value="1"/>
</dbReference>
<keyword evidence="5 6" id="KW-0111">Calcium/phospholipid-binding</keyword>
<dbReference type="FunFam" id="1.10.220.10:FF:000002">
    <property type="entry name" value="Annexin"/>
    <property type="match status" value="2"/>
</dbReference>
<comment type="similarity">
    <text evidence="1 6">Belongs to the annexin family.</text>
</comment>
<comment type="caution">
    <text evidence="8">The sequence shown here is derived from an EMBL/GenBank/DDBJ whole genome shotgun (WGS) entry which is preliminary data.</text>
</comment>
<organism evidence="8 9">
    <name type="scientific">Bifiguratus adelaidae</name>
    <dbReference type="NCBI Taxonomy" id="1938954"/>
    <lineage>
        <taxon>Eukaryota</taxon>
        <taxon>Fungi</taxon>
        <taxon>Fungi incertae sedis</taxon>
        <taxon>Mucoromycota</taxon>
        <taxon>Mucoromycotina</taxon>
        <taxon>Endogonomycetes</taxon>
        <taxon>Endogonales</taxon>
        <taxon>Endogonales incertae sedis</taxon>
        <taxon>Bifiguratus</taxon>
    </lineage>
</organism>
<protein>
    <recommendedName>
        <fullName evidence="6">Annexin</fullName>
    </recommendedName>
</protein>
<dbReference type="PROSITE" id="PS51897">
    <property type="entry name" value="ANNEXIN_2"/>
    <property type="match status" value="7"/>
</dbReference>
<evidence type="ECO:0000256" key="2">
    <source>
        <dbReference type="ARBA" id="ARBA00022737"/>
    </source>
</evidence>
<dbReference type="InterPro" id="IPR001464">
    <property type="entry name" value="Annexin"/>
</dbReference>
<dbReference type="PROSITE" id="PS00223">
    <property type="entry name" value="ANNEXIN_1"/>
    <property type="match status" value="3"/>
</dbReference>
<feature type="compositionally biased region" description="Pro residues" evidence="7">
    <location>
        <begin position="28"/>
        <end position="37"/>
    </location>
</feature>
<dbReference type="GO" id="GO:0005886">
    <property type="term" value="C:plasma membrane"/>
    <property type="evidence" value="ECO:0007669"/>
    <property type="project" value="TreeGrafter"/>
</dbReference>
<dbReference type="Pfam" id="PF00191">
    <property type="entry name" value="Annexin"/>
    <property type="match status" value="7"/>
</dbReference>
<dbReference type="EMBL" id="MVBO01000084">
    <property type="protein sequence ID" value="OZJ03463.1"/>
    <property type="molecule type" value="Genomic_DNA"/>
</dbReference>
<dbReference type="FunFam" id="1.10.220.10:FF:000005">
    <property type="entry name" value="Annexin"/>
    <property type="match status" value="1"/>
</dbReference>
<accession>A0A261XYM2</accession>
<dbReference type="GO" id="GO:0005737">
    <property type="term" value="C:cytoplasm"/>
    <property type="evidence" value="ECO:0007669"/>
    <property type="project" value="TreeGrafter"/>
</dbReference>
<dbReference type="GO" id="GO:0012506">
    <property type="term" value="C:vesicle membrane"/>
    <property type="evidence" value="ECO:0007669"/>
    <property type="project" value="TreeGrafter"/>
</dbReference>
<evidence type="ECO:0000256" key="3">
    <source>
        <dbReference type="ARBA" id="ARBA00022837"/>
    </source>
</evidence>
<reference evidence="8 9" key="1">
    <citation type="journal article" date="2017" name="Mycologia">
        <title>Bifiguratus adelaidae, gen. et sp. nov., a new member of Mucoromycotina in endophytic and soil-dwelling habitats.</title>
        <authorList>
            <person name="Torres-Cruz T.J."/>
            <person name="Billingsley Tobias T.L."/>
            <person name="Almatruk M."/>
            <person name="Hesse C."/>
            <person name="Kuske C.R."/>
            <person name="Desiro A."/>
            <person name="Benucci G.M."/>
            <person name="Bonito G."/>
            <person name="Stajich J.E."/>
            <person name="Dunlap C."/>
            <person name="Arnold A.E."/>
            <person name="Porras-Alfaro A."/>
        </authorList>
    </citation>
    <scope>NUCLEOTIDE SEQUENCE [LARGE SCALE GENOMIC DNA]</scope>
    <source>
        <strain evidence="8 9">AZ0501</strain>
    </source>
</reference>
<dbReference type="Gene3D" id="1.10.220.10">
    <property type="entry name" value="Annexin"/>
    <property type="match status" value="8"/>
</dbReference>
<gene>
    <name evidence="8" type="ORF">BZG36_02729</name>
</gene>
<dbReference type="Proteomes" id="UP000242875">
    <property type="component" value="Unassembled WGS sequence"/>
</dbReference>
<dbReference type="OrthoDB" id="37886at2759"/>
<evidence type="ECO:0000313" key="9">
    <source>
        <dbReference type="Proteomes" id="UP000242875"/>
    </source>
</evidence>
<dbReference type="AlphaFoldDB" id="A0A261XYM2"/>
<dbReference type="SMART" id="SM00335">
    <property type="entry name" value="ANX"/>
    <property type="match status" value="7"/>
</dbReference>